<evidence type="ECO:0000256" key="1">
    <source>
        <dbReference type="SAM" id="Phobius"/>
    </source>
</evidence>
<keyword evidence="1" id="KW-1133">Transmembrane helix</keyword>
<dbReference type="Proteomes" id="UP000562352">
    <property type="component" value="Unassembled WGS sequence"/>
</dbReference>
<feature type="transmembrane region" description="Helical" evidence="1">
    <location>
        <begin position="12"/>
        <end position="30"/>
    </location>
</feature>
<feature type="transmembrane region" description="Helical" evidence="1">
    <location>
        <begin position="109"/>
        <end position="130"/>
    </location>
</feature>
<keyword evidence="1" id="KW-0472">Membrane</keyword>
<keyword evidence="3" id="KW-1185">Reference proteome</keyword>
<gene>
    <name evidence="2" type="ORF">FHS22_000164</name>
</gene>
<feature type="transmembrane region" description="Helical" evidence="1">
    <location>
        <begin position="36"/>
        <end position="57"/>
    </location>
</feature>
<evidence type="ECO:0000313" key="3">
    <source>
        <dbReference type="Proteomes" id="UP000562352"/>
    </source>
</evidence>
<dbReference type="RefSeq" id="WP_184937400.1">
    <property type="nucleotide sequence ID" value="NZ_BAAAWZ010000001.1"/>
</dbReference>
<dbReference type="EMBL" id="JACHJJ010000001">
    <property type="protein sequence ID" value="MBB5960926.1"/>
    <property type="molecule type" value="Genomic_DNA"/>
</dbReference>
<organism evidence="2 3">
    <name type="scientific">Planomonospora venezuelensis</name>
    <dbReference type="NCBI Taxonomy" id="1999"/>
    <lineage>
        <taxon>Bacteria</taxon>
        <taxon>Bacillati</taxon>
        <taxon>Actinomycetota</taxon>
        <taxon>Actinomycetes</taxon>
        <taxon>Streptosporangiales</taxon>
        <taxon>Streptosporangiaceae</taxon>
        <taxon>Planomonospora</taxon>
    </lineage>
</organism>
<sequence>MAKRKSGSLGKYWGYLLFVVVITGWLTQSVGPAGLLALSGLTTVFFLFRVPVWCGALTREEKFCRKNANGILMGCSLQHHKWQKLKFAVVPPKWRELNQGLWVAPEKRVATTAAFCGMISAVIATIDLIFK</sequence>
<keyword evidence="1" id="KW-0812">Transmembrane</keyword>
<accession>A0A841D041</accession>
<evidence type="ECO:0000313" key="2">
    <source>
        <dbReference type="EMBL" id="MBB5960926.1"/>
    </source>
</evidence>
<protein>
    <submittedName>
        <fullName evidence="2">Uncharacterized membrane protein YsdA (DUF1294 family)</fullName>
    </submittedName>
</protein>
<name>A0A841D041_PLAVE</name>
<reference evidence="2 3" key="1">
    <citation type="submission" date="2020-08" db="EMBL/GenBank/DDBJ databases">
        <title>Genomic Encyclopedia of Type Strains, Phase III (KMG-III): the genomes of soil and plant-associated and newly described type strains.</title>
        <authorList>
            <person name="Whitman W."/>
        </authorList>
    </citation>
    <scope>NUCLEOTIDE SEQUENCE [LARGE SCALE GENOMIC DNA]</scope>
    <source>
        <strain evidence="2 3">CECT 3303</strain>
    </source>
</reference>
<comment type="caution">
    <text evidence="2">The sequence shown here is derived from an EMBL/GenBank/DDBJ whole genome shotgun (WGS) entry which is preliminary data.</text>
</comment>
<proteinExistence type="predicted"/>
<dbReference type="AlphaFoldDB" id="A0A841D041"/>